<sequence length="644" mass="71236">MSSPDDRVVPGSHNLPPAPWPTVVLPSTQADSDAESVIQGLLDQLNYSLPRDEHDNVASLFLAEKPENSTSGNGACGFWRDHLMLSWTLRTLKGRDNIARWLKTETLHWKTIQFTIDTSSPFRKPKFTDFRPKQGIPGVQAFLKVKTLVGWGRGVIRAVKVSREVGGAEEWHIWTLFTSLEGIFRHEELTGPKRSKGPEQGEVVGRKTWKELRKAEIEFEGVEGPDVVVIGAGQAGLTAAARLKMLGVSTLIIEKNKAVGDSWRKRYDHLVLHDPVWYDHLPYYPFPESWPVFSSKDKIADWVESYAKALDLVVWTQTQLVSASWDASANRWIVSLRRRNLETDEEKIRVFHPKHIVFATGHHSGKAPLPDIPGIDTFQGDLLCHSSEFHRAPLNSKGKSAVVIGACTSGLDIAQEFAEQGYDVTVVQRSTTYVVSSDGAVKLLYGGLYEEGGPPVEDGDLAMWSLPSEILKAVQVDLTDILAERDKAILDGLEHAGFKLDRGPNGAGLVCKYFQRGCGYYIDVGAAQMIADGKIKVKHGVEPVEVLPWGVKLSDGTVLQADSVVFATGYDNMGTTARELLGDDLPPTFQGIWGWNEEGEMRGVWGPTGHPGLWFHGGNFALCRYYSRLIALQIKARLIGLNPA</sequence>
<dbReference type="PANTHER" id="PTHR43539">
    <property type="entry name" value="FLAVIN-BINDING MONOOXYGENASE-LIKE PROTEIN (AFU_ORTHOLOGUE AFUA_4G09220)"/>
    <property type="match status" value="1"/>
</dbReference>
<evidence type="ECO:0000256" key="1">
    <source>
        <dbReference type="ARBA" id="ARBA00023002"/>
    </source>
</evidence>
<dbReference type="HOGENOM" id="CLU_015676_1_0_1"/>
<dbReference type="Pfam" id="PF07992">
    <property type="entry name" value="Pyr_redox_2"/>
    <property type="match status" value="1"/>
</dbReference>
<organism evidence="5">
    <name type="scientific">Chaetomium thermophilum (strain DSM 1495 / CBS 144.50 / IMI 039719)</name>
    <name type="common">Thermochaetoides thermophila</name>
    <dbReference type="NCBI Taxonomy" id="759272"/>
    <lineage>
        <taxon>Eukaryota</taxon>
        <taxon>Fungi</taxon>
        <taxon>Dikarya</taxon>
        <taxon>Ascomycota</taxon>
        <taxon>Pezizomycotina</taxon>
        <taxon>Sordariomycetes</taxon>
        <taxon>Sordariomycetidae</taxon>
        <taxon>Sordariales</taxon>
        <taxon>Chaetomiaceae</taxon>
        <taxon>Thermochaetoides</taxon>
    </lineage>
</organism>
<evidence type="ECO:0000313" key="5">
    <source>
        <dbReference type="Proteomes" id="UP000008066"/>
    </source>
</evidence>
<keyword evidence="1" id="KW-0560">Oxidoreductase</keyword>
<dbReference type="PANTHER" id="PTHR43539:SF68">
    <property type="entry name" value="FLAVIN-BINDING MONOOXYGENASE-LIKE PROTEIN (AFU_ORTHOLOGUE AFUA_4G09220)"/>
    <property type="match status" value="1"/>
</dbReference>
<dbReference type="GeneID" id="18255987"/>
<evidence type="ECO:0000313" key="4">
    <source>
        <dbReference type="EMBL" id="EGS22416.1"/>
    </source>
</evidence>
<dbReference type="AlphaFoldDB" id="G0S333"/>
<dbReference type="OMA" id="MHEFQIP"/>
<accession>G0S333</accession>
<dbReference type="PRINTS" id="PR00411">
    <property type="entry name" value="PNDRDTASEI"/>
</dbReference>
<dbReference type="SUPFAM" id="SSF51905">
    <property type="entry name" value="FAD/NAD(P)-binding domain"/>
    <property type="match status" value="1"/>
</dbReference>
<dbReference type="Proteomes" id="UP000008066">
    <property type="component" value="Unassembled WGS sequence"/>
</dbReference>
<protein>
    <submittedName>
        <fullName evidence="4">Monooxygenase-like protein</fullName>
    </submittedName>
</protein>
<proteinExistence type="predicted"/>
<name>G0S333_CHATD</name>
<dbReference type="InterPro" id="IPR023753">
    <property type="entry name" value="FAD/NAD-binding_dom"/>
</dbReference>
<dbReference type="GO" id="GO:0050660">
    <property type="term" value="F:flavin adenine dinucleotide binding"/>
    <property type="evidence" value="ECO:0007669"/>
    <property type="project" value="TreeGrafter"/>
</dbReference>
<keyword evidence="5" id="KW-1185">Reference proteome</keyword>
<dbReference type="InterPro" id="IPR050982">
    <property type="entry name" value="Auxin_biosynth/cation_transpt"/>
</dbReference>
<evidence type="ECO:0000256" key="2">
    <source>
        <dbReference type="SAM" id="MobiDB-lite"/>
    </source>
</evidence>
<dbReference type="KEGG" id="cthr:CTHT_0019490"/>
<keyword evidence="4" id="KW-0503">Monooxygenase</keyword>
<dbReference type="OrthoDB" id="74360at2759"/>
<dbReference type="GO" id="GO:0004497">
    <property type="term" value="F:monooxygenase activity"/>
    <property type="evidence" value="ECO:0007669"/>
    <property type="project" value="UniProtKB-KW"/>
</dbReference>
<feature type="domain" description="FAD/NAD(P)-binding" evidence="3">
    <location>
        <begin position="226"/>
        <end position="432"/>
    </location>
</feature>
<gene>
    <name evidence="4" type="ORF">CTHT_0019490</name>
</gene>
<dbReference type="RefSeq" id="XP_006692435.1">
    <property type="nucleotide sequence ID" value="XM_006692372.1"/>
</dbReference>
<dbReference type="eggNOG" id="KOG1399">
    <property type="taxonomic scope" value="Eukaryota"/>
</dbReference>
<dbReference type="InterPro" id="IPR036188">
    <property type="entry name" value="FAD/NAD-bd_sf"/>
</dbReference>
<reference evidence="4 5" key="1">
    <citation type="journal article" date="2011" name="Cell">
        <title>Insight into structure and assembly of the nuclear pore complex by utilizing the genome of a eukaryotic thermophile.</title>
        <authorList>
            <person name="Amlacher S."/>
            <person name="Sarges P."/>
            <person name="Flemming D."/>
            <person name="van Noort V."/>
            <person name="Kunze R."/>
            <person name="Devos D.P."/>
            <person name="Arumugam M."/>
            <person name="Bork P."/>
            <person name="Hurt E."/>
        </authorList>
    </citation>
    <scope>NUCLEOTIDE SEQUENCE [LARGE SCALE GENOMIC DNA]</scope>
    <source>
        <strain evidence="5">DSM 1495 / CBS 144.50 / IMI 039719</strain>
    </source>
</reference>
<dbReference type="EMBL" id="GL988040">
    <property type="protein sequence ID" value="EGS22416.1"/>
    <property type="molecule type" value="Genomic_DNA"/>
</dbReference>
<evidence type="ECO:0000259" key="3">
    <source>
        <dbReference type="Pfam" id="PF07992"/>
    </source>
</evidence>
<dbReference type="PRINTS" id="PR00368">
    <property type="entry name" value="FADPNR"/>
</dbReference>
<dbReference type="Gene3D" id="3.50.50.60">
    <property type="entry name" value="FAD/NAD(P)-binding domain"/>
    <property type="match status" value="1"/>
</dbReference>
<feature type="region of interest" description="Disordered" evidence="2">
    <location>
        <begin position="1"/>
        <end position="22"/>
    </location>
</feature>